<protein>
    <recommendedName>
        <fullName evidence="2 6">Orotate phosphoribosyltransferase</fullName>
        <shortName evidence="6">OPRT</shortName>
        <shortName evidence="6">OPRTase</shortName>
        <ecNumber evidence="2 6">2.4.2.10</ecNumber>
    </recommendedName>
</protein>
<accession>A0A225DG77</accession>
<comment type="catalytic activity">
    <reaction evidence="6">
        <text>orotidine 5'-phosphate + diphosphate = orotate + 5-phospho-alpha-D-ribose 1-diphosphate</text>
        <dbReference type="Rhea" id="RHEA:10380"/>
        <dbReference type="ChEBI" id="CHEBI:30839"/>
        <dbReference type="ChEBI" id="CHEBI:33019"/>
        <dbReference type="ChEBI" id="CHEBI:57538"/>
        <dbReference type="ChEBI" id="CHEBI:58017"/>
        <dbReference type="EC" id="2.4.2.10"/>
    </reaction>
</comment>
<evidence type="ECO:0000259" key="7">
    <source>
        <dbReference type="Pfam" id="PF00156"/>
    </source>
</evidence>
<feature type="binding site" evidence="6">
    <location>
        <position position="101"/>
    </location>
    <ligand>
        <name>5-phospho-alpha-D-ribose 1-diphosphate</name>
        <dbReference type="ChEBI" id="CHEBI:58017"/>
        <note>ligand shared between dimeric partners</note>
    </ligand>
</feature>
<dbReference type="InterPro" id="IPR029057">
    <property type="entry name" value="PRTase-like"/>
</dbReference>
<dbReference type="RefSeq" id="WP_088259219.1">
    <property type="nucleotide sequence ID" value="NZ_NIDE01000017.1"/>
</dbReference>
<feature type="binding site" evidence="6">
    <location>
        <position position="97"/>
    </location>
    <ligand>
        <name>5-phospho-alpha-D-ribose 1-diphosphate</name>
        <dbReference type="ChEBI" id="CHEBI:58017"/>
        <note>ligand shared between dimeric partners</note>
    </ligand>
</feature>
<dbReference type="InterPro" id="IPR004467">
    <property type="entry name" value="Or_phspho_trans_dom"/>
</dbReference>
<dbReference type="Gene3D" id="3.40.50.2020">
    <property type="match status" value="1"/>
</dbReference>
<dbReference type="GO" id="GO:0004588">
    <property type="term" value="F:orotate phosphoribosyltransferase activity"/>
    <property type="evidence" value="ECO:0007669"/>
    <property type="project" value="UniProtKB-UniRule"/>
</dbReference>
<evidence type="ECO:0000256" key="2">
    <source>
        <dbReference type="ARBA" id="ARBA00011971"/>
    </source>
</evidence>
<name>A0A225DG77_9BACT</name>
<feature type="binding site" evidence="6">
    <location>
        <position position="127"/>
    </location>
    <ligand>
        <name>orotate</name>
        <dbReference type="ChEBI" id="CHEBI:30839"/>
    </ligand>
</feature>
<dbReference type="InterPro" id="IPR023031">
    <property type="entry name" value="OPRT"/>
</dbReference>
<evidence type="ECO:0000256" key="1">
    <source>
        <dbReference type="ARBA" id="ARBA00004889"/>
    </source>
</evidence>
<comment type="similarity">
    <text evidence="6">Belongs to the purine/pyrimidine phosphoribosyltransferase family. PyrE subfamily.</text>
</comment>
<feature type="binding site" description="in other chain" evidence="6">
    <location>
        <position position="98"/>
    </location>
    <ligand>
        <name>5-phospho-alpha-D-ribose 1-diphosphate</name>
        <dbReference type="ChEBI" id="CHEBI:58017"/>
        <note>ligand shared between dimeric partners</note>
    </ligand>
</feature>
<dbReference type="UniPathway" id="UPA00070">
    <property type="reaction ID" value="UER00119"/>
</dbReference>
<dbReference type="SUPFAM" id="SSF53271">
    <property type="entry name" value="PRTase-like"/>
    <property type="match status" value="1"/>
</dbReference>
<keyword evidence="4 6" id="KW-0808">Transferase</keyword>
<organism evidence="8 9">
    <name type="scientific">Fimbriiglobus ruber</name>
    <dbReference type="NCBI Taxonomy" id="1908690"/>
    <lineage>
        <taxon>Bacteria</taxon>
        <taxon>Pseudomonadati</taxon>
        <taxon>Planctomycetota</taxon>
        <taxon>Planctomycetia</taxon>
        <taxon>Gemmatales</taxon>
        <taxon>Gemmataceae</taxon>
        <taxon>Fimbriiglobus</taxon>
    </lineage>
</organism>
<keyword evidence="3 6" id="KW-0328">Glycosyltransferase</keyword>
<dbReference type="EC" id="2.4.2.10" evidence="2 6"/>
<comment type="cofactor">
    <cofactor evidence="6">
        <name>Mg(2+)</name>
        <dbReference type="ChEBI" id="CHEBI:18420"/>
    </cofactor>
</comment>
<evidence type="ECO:0000256" key="6">
    <source>
        <dbReference type="HAMAP-Rule" id="MF_01208"/>
    </source>
</evidence>
<dbReference type="AlphaFoldDB" id="A0A225DG77"/>
<dbReference type="Pfam" id="PF00156">
    <property type="entry name" value="Pribosyltran"/>
    <property type="match status" value="1"/>
</dbReference>
<keyword evidence="5 6" id="KW-0665">Pyrimidine biosynthesis</keyword>
<feature type="binding site" evidence="6">
    <location>
        <position position="103"/>
    </location>
    <ligand>
        <name>5-phospho-alpha-D-ribose 1-diphosphate</name>
        <dbReference type="ChEBI" id="CHEBI:58017"/>
        <note>ligand shared between dimeric partners</note>
    </ligand>
</feature>
<dbReference type="GO" id="GO:0019856">
    <property type="term" value="P:pyrimidine nucleobase biosynthetic process"/>
    <property type="evidence" value="ECO:0007669"/>
    <property type="project" value="TreeGrafter"/>
</dbReference>
<evidence type="ECO:0000313" key="9">
    <source>
        <dbReference type="Proteomes" id="UP000214646"/>
    </source>
</evidence>
<feature type="binding site" description="in other chain" evidence="6">
    <location>
        <begin position="123"/>
        <end position="131"/>
    </location>
    <ligand>
        <name>5-phospho-alpha-D-ribose 1-diphosphate</name>
        <dbReference type="ChEBI" id="CHEBI:58017"/>
        <note>ligand shared between dimeric partners</note>
    </ligand>
</feature>
<reference evidence="9" key="1">
    <citation type="submission" date="2017-06" db="EMBL/GenBank/DDBJ databases">
        <title>Genome analysis of Fimbriiglobus ruber SP5, the first member of the order Planctomycetales with confirmed chitinolytic capability.</title>
        <authorList>
            <person name="Ravin N.V."/>
            <person name="Rakitin A.L."/>
            <person name="Ivanova A.A."/>
            <person name="Beletsky A.V."/>
            <person name="Kulichevskaya I.S."/>
            <person name="Mardanov A.V."/>
            <person name="Dedysh S.N."/>
        </authorList>
    </citation>
    <scope>NUCLEOTIDE SEQUENCE [LARGE SCALE GENOMIC DNA]</scope>
    <source>
        <strain evidence="9">SP5</strain>
    </source>
</reference>
<keyword evidence="6" id="KW-0460">Magnesium</keyword>
<dbReference type="InterPro" id="IPR000836">
    <property type="entry name" value="PRTase_dom"/>
</dbReference>
<dbReference type="CDD" id="cd06223">
    <property type="entry name" value="PRTases_typeI"/>
    <property type="match status" value="1"/>
</dbReference>
<keyword evidence="9" id="KW-1185">Reference proteome</keyword>
<feature type="binding site" evidence="6">
    <location>
        <position position="155"/>
    </location>
    <ligand>
        <name>orotate</name>
        <dbReference type="ChEBI" id="CHEBI:30839"/>
    </ligand>
</feature>
<dbReference type="PANTHER" id="PTHR19278:SF9">
    <property type="entry name" value="URIDINE 5'-MONOPHOSPHATE SYNTHASE"/>
    <property type="match status" value="1"/>
</dbReference>
<comment type="function">
    <text evidence="6">Catalyzes the transfer of a ribosyl phosphate group from 5-phosphoribose 1-diphosphate to orotate, leading to the formation of orotidine monophosphate (OMP).</text>
</comment>
<evidence type="ECO:0000256" key="3">
    <source>
        <dbReference type="ARBA" id="ARBA00022676"/>
    </source>
</evidence>
<comment type="subunit">
    <text evidence="6">Homodimer.</text>
</comment>
<dbReference type="Proteomes" id="UP000214646">
    <property type="component" value="Unassembled WGS sequence"/>
</dbReference>
<comment type="caution">
    <text evidence="6">Lacks conserved residue(s) required for the propagation of feature annotation.</text>
</comment>
<evidence type="ECO:0000256" key="5">
    <source>
        <dbReference type="ARBA" id="ARBA00022975"/>
    </source>
</evidence>
<comment type="caution">
    <text evidence="8">The sequence shown here is derived from an EMBL/GenBank/DDBJ whole genome shotgun (WGS) entry which is preliminary data.</text>
</comment>
<sequence>MTPDPRARLRELFLQRAVLFGDFTLASGKKSKYYINSKRVLFHAEAITLLGELLYDATKDLPVKAIGGLEVGAIPMAAAALVAYHRAGRPLEGFFVRKQAKGHGSKELVEGQVAAGDTVVVIDDVLTTGGSVVQAIDAVTAVGAKVARVVCICDRLQGAGKALAAYDYRPLFTIRDFGIEPEAS</sequence>
<comment type="pathway">
    <text evidence="1 6">Pyrimidine metabolism; UMP biosynthesis via de novo pathway; UMP from orotate: step 1/2.</text>
</comment>
<dbReference type="OrthoDB" id="4213751at2"/>
<dbReference type="EMBL" id="NIDE01000017">
    <property type="protein sequence ID" value="OWK36169.1"/>
    <property type="molecule type" value="Genomic_DNA"/>
</dbReference>
<dbReference type="HAMAP" id="MF_01208">
    <property type="entry name" value="PyrE"/>
    <property type="match status" value="1"/>
</dbReference>
<proteinExistence type="inferred from homology"/>
<dbReference type="PANTHER" id="PTHR19278">
    <property type="entry name" value="OROTATE PHOSPHORIBOSYLTRANSFERASE"/>
    <property type="match status" value="1"/>
</dbReference>
<feature type="domain" description="Phosphoribosyltransferase" evidence="7">
    <location>
        <begin position="66"/>
        <end position="162"/>
    </location>
</feature>
<gene>
    <name evidence="6" type="primary">pyrE</name>
    <name evidence="8" type="ORF">FRUB_08732</name>
</gene>
<dbReference type="GO" id="GO:0000287">
    <property type="term" value="F:magnesium ion binding"/>
    <property type="evidence" value="ECO:0007669"/>
    <property type="project" value="UniProtKB-UniRule"/>
</dbReference>
<dbReference type="NCBIfam" id="TIGR00336">
    <property type="entry name" value="pyrE"/>
    <property type="match status" value="1"/>
</dbReference>
<evidence type="ECO:0000313" key="8">
    <source>
        <dbReference type="EMBL" id="OWK36169.1"/>
    </source>
</evidence>
<evidence type="ECO:0000256" key="4">
    <source>
        <dbReference type="ARBA" id="ARBA00022679"/>
    </source>
</evidence>
<dbReference type="GO" id="GO:0044205">
    <property type="term" value="P:'de novo' UMP biosynthetic process"/>
    <property type="evidence" value="ECO:0007669"/>
    <property type="project" value="UniProtKB-UniRule"/>
</dbReference>